<comment type="caution">
    <text evidence="2">The sequence shown here is derived from an EMBL/GenBank/DDBJ whole genome shotgun (WGS) entry which is preliminary data.</text>
</comment>
<sequence>MTCTKINQTDRSAWHAPLRCENETSNISVSFLPHTFPFFGTFGQELNTSHVFSETRVLDSIPSRGKFIVHLHHFLHLAPFHLSVIEARLKLLREAIKRLLDRNPHVIILYQSAHSVYSRQTMNGVFFVELQRKILKGLGDRMMFVLTWPMTIAVDNDVVHPANAANFTSLYLGHVCGRLSRSFPV</sequence>
<evidence type="ECO:0000259" key="1">
    <source>
        <dbReference type="Pfam" id="PF24536"/>
    </source>
</evidence>
<dbReference type="PANTHER" id="PTHR16165:SF5">
    <property type="entry name" value="NXPE FAMILY MEMBER 3"/>
    <property type="match status" value="1"/>
</dbReference>
<dbReference type="AlphaFoldDB" id="A0AAD8B5S3"/>
<evidence type="ECO:0000313" key="2">
    <source>
        <dbReference type="EMBL" id="KAK0048523.1"/>
    </source>
</evidence>
<dbReference type="Pfam" id="PF24536">
    <property type="entry name" value="NXPE4_C"/>
    <property type="match status" value="1"/>
</dbReference>
<accession>A0AAD8B5S3</accession>
<protein>
    <submittedName>
        <fullName evidence="2">NXPE family member 3</fullName>
    </submittedName>
</protein>
<gene>
    <name evidence="2" type="ORF">Bpfe_022138</name>
</gene>
<name>A0AAD8B5S3_BIOPF</name>
<dbReference type="InterPro" id="IPR057106">
    <property type="entry name" value="NXPE4_C"/>
</dbReference>
<evidence type="ECO:0000313" key="3">
    <source>
        <dbReference type="Proteomes" id="UP001233172"/>
    </source>
</evidence>
<organism evidence="2 3">
    <name type="scientific">Biomphalaria pfeifferi</name>
    <name type="common">Bloodfluke planorb</name>
    <name type="synonym">Freshwater snail</name>
    <dbReference type="NCBI Taxonomy" id="112525"/>
    <lineage>
        <taxon>Eukaryota</taxon>
        <taxon>Metazoa</taxon>
        <taxon>Spiralia</taxon>
        <taxon>Lophotrochozoa</taxon>
        <taxon>Mollusca</taxon>
        <taxon>Gastropoda</taxon>
        <taxon>Heterobranchia</taxon>
        <taxon>Euthyneura</taxon>
        <taxon>Panpulmonata</taxon>
        <taxon>Hygrophila</taxon>
        <taxon>Lymnaeoidea</taxon>
        <taxon>Planorbidae</taxon>
        <taxon>Biomphalaria</taxon>
    </lineage>
</organism>
<reference evidence="2" key="1">
    <citation type="journal article" date="2023" name="PLoS Negl. Trop. Dis.">
        <title>A genome sequence for Biomphalaria pfeifferi, the major vector snail for the human-infecting parasite Schistosoma mansoni.</title>
        <authorList>
            <person name="Bu L."/>
            <person name="Lu L."/>
            <person name="Laidemitt M.R."/>
            <person name="Zhang S.M."/>
            <person name="Mutuku M."/>
            <person name="Mkoji G."/>
            <person name="Steinauer M."/>
            <person name="Loker E.S."/>
        </authorList>
    </citation>
    <scope>NUCLEOTIDE SEQUENCE</scope>
    <source>
        <strain evidence="2">KasaAsao</strain>
    </source>
</reference>
<feature type="domain" description="NXPE C-terminal" evidence="1">
    <location>
        <begin position="6"/>
        <end position="175"/>
    </location>
</feature>
<dbReference type="PANTHER" id="PTHR16165">
    <property type="entry name" value="NXPE FAMILY MEMBER"/>
    <property type="match status" value="1"/>
</dbReference>
<reference evidence="2" key="2">
    <citation type="submission" date="2023-04" db="EMBL/GenBank/DDBJ databases">
        <authorList>
            <person name="Bu L."/>
            <person name="Lu L."/>
            <person name="Laidemitt M.R."/>
            <person name="Zhang S.M."/>
            <person name="Mutuku M."/>
            <person name="Mkoji G."/>
            <person name="Steinauer M."/>
            <person name="Loker E.S."/>
        </authorList>
    </citation>
    <scope>NUCLEOTIDE SEQUENCE</scope>
    <source>
        <strain evidence="2">KasaAsao</strain>
        <tissue evidence="2">Whole Snail</tissue>
    </source>
</reference>
<proteinExistence type="predicted"/>
<keyword evidence="3" id="KW-1185">Reference proteome</keyword>
<dbReference type="EMBL" id="JASAOG010000137">
    <property type="protein sequence ID" value="KAK0048523.1"/>
    <property type="molecule type" value="Genomic_DNA"/>
</dbReference>
<dbReference type="Proteomes" id="UP001233172">
    <property type="component" value="Unassembled WGS sequence"/>
</dbReference>